<keyword evidence="4" id="KW-1185">Reference proteome</keyword>
<sequence>MLVFLKVTDYNKIVKKDKSARRWSVAMTEKKHAIKPYPLGAHVEDGAIRFAYASGKKDCGIILYDRESGKKLHKIPFRREERMGNVYCKYLELDPQQIGYQFYEEERIVPDLHARGFLSKPVYGKMRKNVNRIAVFPGEDFDWEQDEHPMLSYRESVCYCMHVRGFTMHASSKVTHRGTFAGIAEKLDYLQEIGITTVELQPVYEFDETPEEVNTKTSADIVATAGENGGELPGYRVLNYWGYREGFYYAPKAAYAAEEDAALEFRQLVKEFHKRRMEVILQFYFPKGMDVTEIGNILRFWVLTYHVDGFHLMGEVPAQALAGDPALTDTKLWYYDFDAAKLYDPAQKPEYRNLAEYRDDYLYTMRRFLKGDDNMLSGVLYEMRHIPANMGRIHYLSNYYGFTLMDMVSYDHKHNEANGEGNRDGNDYNCSWNCGEEGNSRRKKVLALRQKQLQNAFCMLLLTQSTPLIFMGDEFGNSQQGNNNPYCQDNKITWLNWQDKEKNAGLLAFWKQMIAFRKAHPILHPEEELRILDTLSCGYPDLSYHGQNAWRPQTESYNRHVGMMYCGKYAKTKAGADDSFLYVAMNMHWEPQKLAFPKLPKGMEWKLVLATEEAGNILTVQEREEQMADQTRTVAPRSIAVYEGVMGISQDKGKSTGKRRKKKSEASEER</sequence>
<dbReference type="Pfam" id="PF00128">
    <property type="entry name" value="Alpha-amylase"/>
    <property type="match status" value="1"/>
</dbReference>
<comment type="caution">
    <text evidence="3">The sequence shown here is derived from an EMBL/GenBank/DDBJ whole genome shotgun (WGS) entry which is preliminary data.</text>
</comment>
<evidence type="ECO:0000256" key="1">
    <source>
        <dbReference type="SAM" id="MobiDB-lite"/>
    </source>
</evidence>
<dbReference type="SUPFAM" id="SSF51445">
    <property type="entry name" value="(Trans)glycosidases"/>
    <property type="match status" value="1"/>
</dbReference>
<dbReference type="InterPro" id="IPR017853">
    <property type="entry name" value="GH"/>
</dbReference>
<dbReference type="InterPro" id="IPR006047">
    <property type="entry name" value="GH13_cat_dom"/>
</dbReference>
<dbReference type="Gene3D" id="3.20.20.80">
    <property type="entry name" value="Glycosidases"/>
    <property type="match status" value="2"/>
</dbReference>
<dbReference type="GO" id="GO:0005975">
    <property type="term" value="P:carbohydrate metabolic process"/>
    <property type="evidence" value="ECO:0007669"/>
    <property type="project" value="InterPro"/>
</dbReference>
<accession>A0A6L5YLT3</accession>
<dbReference type="Gene3D" id="2.60.40.1180">
    <property type="entry name" value="Golgi alpha-mannosidase II"/>
    <property type="match status" value="1"/>
</dbReference>
<evidence type="ECO:0000313" key="4">
    <source>
        <dbReference type="Proteomes" id="UP000476055"/>
    </source>
</evidence>
<feature type="domain" description="Glycosyl hydrolase family 13 catalytic" evidence="2">
    <location>
        <begin position="171"/>
        <end position="283"/>
    </location>
</feature>
<dbReference type="AlphaFoldDB" id="A0A6L5YLT3"/>
<proteinExistence type="predicted"/>
<protein>
    <recommendedName>
        <fullName evidence="2">Glycosyl hydrolase family 13 catalytic domain-containing protein</fullName>
    </recommendedName>
</protein>
<evidence type="ECO:0000259" key="2">
    <source>
        <dbReference type="Pfam" id="PF00128"/>
    </source>
</evidence>
<dbReference type="SUPFAM" id="SSF51011">
    <property type="entry name" value="Glycosyl hydrolase domain"/>
    <property type="match status" value="1"/>
</dbReference>
<organism evidence="3 4">
    <name type="scientific">Waltera intestinalis</name>
    <dbReference type="NCBI Taxonomy" id="2606635"/>
    <lineage>
        <taxon>Bacteria</taxon>
        <taxon>Bacillati</taxon>
        <taxon>Bacillota</taxon>
        <taxon>Clostridia</taxon>
        <taxon>Lachnospirales</taxon>
        <taxon>Lachnospiraceae</taxon>
        <taxon>Waltera</taxon>
    </lineage>
</organism>
<reference evidence="3 4" key="1">
    <citation type="submission" date="2019-08" db="EMBL/GenBank/DDBJ databases">
        <title>In-depth cultivation of the pig gut microbiome towards novel bacterial diversity and tailored functional studies.</title>
        <authorList>
            <person name="Wylensek D."/>
            <person name="Hitch T.C.A."/>
            <person name="Clavel T."/>
        </authorList>
    </citation>
    <scope>NUCLEOTIDE SEQUENCE [LARGE SCALE GENOMIC DNA]</scope>
    <source>
        <strain evidence="3 4">WCA3-601-WT-6H</strain>
    </source>
</reference>
<dbReference type="PANTHER" id="PTHR43002">
    <property type="entry name" value="GLYCOGEN DEBRANCHING ENZYME"/>
    <property type="match status" value="1"/>
</dbReference>
<gene>
    <name evidence="3" type="ORF">FYJ59_11950</name>
</gene>
<dbReference type="EMBL" id="VUMU01000017">
    <property type="protein sequence ID" value="MST58943.1"/>
    <property type="molecule type" value="Genomic_DNA"/>
</dbReference>
<dbReference type="Proteomes" id="UP000476055">
    <property type="component" value="Unassembled WGS sequence"/>
</dbReference>
<name>A0A6L5YLT3_9FIRM</name>
<feature type="region of interest" description="Disordered" evidence="1">
    <location>
        <begin position="649"/>
        <end position="670"/>
    </location>
</feature>
<evidence type="ECO:0000313" key="3">
    <source>
        <dbReference type="EMBL" id="MST58943.1"/>
    </source>
</evidence>
<dbReference type="InterPro" id="IPR013780">
    <property type="entry name" value="Glyco_hydro_b"/>
</dbReference>